<dbReference type="SMART" id="SM01117">
    <property type="entry name" value="Cyt-b5"/>
    <property type="match status" value="1"/>
</dbReference>
<evidence type="ECO:0000256" key="12">
    <source>
        <dbReference type="ARBA" id="ARBA00023002"/>
    </source>
</evidence>
<dbReference type="SUPFAM" id="SSF55856">
    <property type="entry name" value="Cytochrome b5-like heme/steroid binding domain"/>
    <property type="match status" value="1"/>
</dbReference>
<keyword evidence="14 17" id="KW-0534">Nitrate assimilation</keyword>
<keyword evidence="6 18" id="KW-0500">Molybdenum</keyword>
<dbReference type="SUPFAM" id="SSF56524">
    <property type="entry name" value="Oxidoreductase molybdopterin-binding domain"/>
    <property type="match status" value="1"/>
</dbReference>
<comment type="cofactor">
    <cofactor evidence="18">
        <name>Mo-molybdopterin</name>
        <dbReference type="ChEBI" id="CHEBI:71302"/>
    </cofactor>
    <text evidence="18">Binds 1 Mo-molybdopterin (Mo-MPT) cofactor per subunit.</text>
</comment>
<dbReference type="PROSITE" id="PS50255">
    <property type="entry name" value="CYTOCHROME_B5_2"/>
    <property type="match status" value="1"/>
</dbReference>
<keyword evidence="8" id="KW-0285">Flavoprotein</keyword>
<dbReference type="PRINTS" id="PR00406">
    <property type="entry name" value="CYTB5RDTASE"/>
</dbReference>
<dbReference type="PRINTS" id="PR00363">
    <property type="entry name" value="CYTOCHROMEB5"/>
</dbReference>
<dbReference type="eggNOG" id="KOG0534">
    <property type="taxonomic scope" value="Eukaryota"/>
</dbReference>
<dbReference type="PROSITE" id="PS00191">
    <property type="entry name" value="CYTOCHROME_B5_1"/>
    <property type="match status" value="1"/>
</dbReference>
<evidence type="ECO:0000256" key="6">
    <source>
        <dbReference type="ARBA" id="ARBA00022505"/>
    </source>
</evidence>
<dbReference type="GO" id="GO:0042128">
    <property type="term" value="P:nitrate assimilation"/>
    <property type="evidence" value="ECO:0007669"/>
    <property type="project" value="UniProtKB-KW"/>
</dbReference>
<evidence type="ECO:0000313" key="23">
    <source>
        <dbReference type="Proteomes" id="UP000016931"/>
    </source>
</evidence>
<keyword evidence="12" id="KW-0560">Oxidoreductase</keyword>
<comment type="cofactor">
    <cofactor evidence="2">
        <name>FAD</name>
        <dbReference type="ChEBI" id="CHEBI:57692"/>
    </cofactor>
</comment>
<evidence type="ECO:0000259" key="21">
    <source>
        <dbReference type="PROSITE" id="PS51384"/>
    </source>
</evidence>
<dbReference type="InterPro" id="IPR036374">
    <property type="entry name" value="OxRdtase_Mopterin-bd_sf"/>
</dbReference>
<dbReference type="InterPro" id="IPR036400">
    <property type="entry name" value="Cyt_B5-like_heme/steroid_sf"/>
</dbReference>
<dbReference type="PRINTS" id="PR00407">
    <property type="entry name" value="EUMOPTERIN"/>
</dbReference>
<evidence type="ECO:0000256" key="8">
    <source>
        <dbReference type="ARBA" id="ARBA00022630"/>
    </source>
</evidence>
<keyword evidence="9 18" id="KW-0479">Metal-binding</keyword>
<dbReference type="GO" id="GO:0006790">
    <property type="term" value="P:sulfur compound metabolic process"/>
    <property type="evidence" value="ECO:0007669"/>
    <property type="project" value="TreeGrafter"/>
</dbReference>
<keyword evidence="23" id="KW-1185">Reference proteome</keyword>
<evidence type="ECO:0000256" key="2">
    <source>
        <dbReference type="ARBA" id="ARBA00001974"/>
    </source>
</evidence>
<dbReference type="InterPro" id="IPR017927">
    <property type="entry name" value="FAD-bd_FR_type"/>
</dbReference>
<dbReference type="GO" id="GO:0008482">
    <property type="term" value="F:sulfite oxidase activity"/>
    <property type="evidence" value="ECO:0007669"/>
    <property type="project" value="TreeGrafter"/>
</dbReference>
<dbReference type="RefSeq" id="XP_016763319.1">
    <property type="nucleotide sequence ID" value="XM_016909505.1"/>
</dbReference>
<dbReference type="InterPro" id="IPR012137">
    <property type="entry name" value="Nitr_rd_NADH"/>
</dbReference>
<dbReference type="eggNOG" id="KOG0535">
    <property type="taxonomic scope" value="Eukaryota"/>
</dbReference>
<sequence>MAESQLTAEDKHMRRIPADLPPTPPDSQSESSASDKADDDSIQGGDVNFPLPPKSAAPTEVLEIDKKTPDSWLPRDPRLIRLTGVHPFNVEAPLSDLYNEGFLTSPELFYVRNHGHVPQVEDDAIPNWTFSIEGMVENPITMTLADLLEQYEQHTYPITLVCAGNRRKEQNVVRKTKGFSWGAAGVSTALWTGVVLGDVLRKAKPKRGAKYVCMEGADKLPNGYYGTSVKLNWAMDENKGMMLAHKMNGEMLRPDHGKPLRVVIPGQIGGRSVKWLKKLIITAEPSDNWYHIYDNRVLPTMVSPEESANNPKWWIDERYAIYDLSTNSALAYPAHEEQLGLVGAPDKYRVKGYAYGGGGRRVTRVEISLDKGKTWRLANIDYAEDRYREASPRKLYGGTVDLDWREASFCWCFWNLDIAVSELADSKDILVRAMDESMNLQPRDMYWSVLGMMNNPWYRVTIAKEGDYLRFEHPTQPALMPGGWMERVKKSGGNLTNGYWGEQIGGENAEEPVTEAAQEVKMTRDDVKREITIDDLRKHDNEAAPWFVVNGEVFDGTAFMKDHPGGASSIISAAGLDSTDEFMAIHSETAKSMMPSYHIGTLDSTGRAALAGETIQEDTKSTSPTFLDPRTWKKAILTSKKTISWDTRIFTFQLDHDTQTLGLPIGQHLMMRLRDPVTREAIIRSYTPISSPSQCGTMEILVKIYFARPAASGPSAAGSQAEGGGKMSLALDSLPLGHFVDFKGPIGKFTYLGPGLVSLNSQPPPPLSLIKTFYMICAGSGITPIFQVLRSILLNPSDSTKCLVLDGNRLEEDILCKSQLDSFAQNYPEKLQLVYTLTQAGEGWEGRRGRISRELLGEFVGERRNEEEGRRDGEAMVLICGPEALEKSCHTALRELGWRDEELMFF</sequence>
<dbReference type="OMA" id="KAMMPDY"/>
<organism evidence="22 23">
    <name type="scientific">Sphaerulina musiva (strain SO2202)</name>
    <name type="common">Poplar stem canker fungus</name>
    <name type="synonym">Septoria musiva</name>
    <dbReference type="NCBI Taxonomy" id="692275"/>
    <lineage>
        <taxon>Eukaryota</taxon>
        <taxon>Fungi</taxon>
        <taxon>Dikarya</taxon>
        <taxon>Ascomycota</taxon>
        <taxon>Pezizomycotina</taxon>
        <taxon>Dothideomycetes</taxon>
        <taxon>Dothideomycetidae</taxon>
        <taxon>Mycosphaerellales</taxon>
        <taxon>Mycosphaerellaceae</taxon>
        <taxon>Sphaerulina</taxon>
    </lineage>
</organism>
<dbReference type="InterPro" id="IPR018506">
    <property type="entry name" value="Cyt_B5_heme-BS"/>
</dbReference>
<comment type="cofactor">
    <cofactor evidence="1">
        <name>heme</name>
        <dbReference type="ChEBI" id="CHEBI:30413"/>
    </cofactor>
</comment>
<keyword evidence="11" id="KW-0521">NADP</keyword>
<dbReference type="HOGENOM" id="CLU_003827_4_0_1"/>
<dbReference type="GO" id="GO:0020037">
    <property type="term" value="F:heme binding"/>
    <property type="evidence" value="ECO:0007669"/>
    <property type="project" value="InterPro"/>
</dbReference>
<comment type="similarity">
    <text evidence="4 17">Belongs to the nitrate reductase family.</text>
</comment>
<dbReference type="FunFam" id="3.90.420.10:FF:000005">
    <property type="entry name" value="Nitrate reductase"/>
    <property type="match status" value="1"/>
</dbReference>
<dbReference type="InterPro" id="IPR008335">
    <property type="entry name" value="Mopterin_OxRdtase_euk"/>
</dbReference>
<dbReference type="Pfam" id="PF00970">
    <property type="entry name" value="FAD_binding_6"/>
    <property type="match status" value="1"/>
</dbReference>
<evidence type="ECO:0000256" key="9">
    <source>
        <dbReference type="ARBA" id="ARBA00022723"/>
    </source>
</evidence>
<proteinExistence type="inferred from homology"/>
<evidence type="ECO:0000256" key="16">
    <source>
        <dbReference type="ARBA" id="ARBA00049155"/>
    </source>
</evidence>
<dbReference type="InterPro" id="IPR022407">
    <property type="entry name" value="OxRdtase_Mopterin_BS"/>
</dbReference>
<dbReference type="InterPro" id="IPR005066">
    <property type="entry name" value="MoCF_OxRdtse_dimer"/>
</dbReference>
<dbReference type="SUPFAM" id="SSF52343">
    <property type="entry name" value="Ferredoxin reductase-like, C-terminal NADP-linked domain"/>
    <property type="match status" value="1"/>
</dbReference>
<evidence type="ECO:0000256" key="14">
    <source>
        <dbReference type="ARBA" id="ARBA00023063"/>
    </source>
</evidence>
<dbReference type="PRINTS" id="PR00371">
    <property type="entry name" value="FPNCR"/>
</dbReference>
<dbReference type="GO" id="GO:0050464">
    <property type="term" value="F:nitrate reductase (NADPH) activity"/>
    <property type="evidence" value="ECO:0007669"/>
    <property type="project" value="UniProtKB-EC"/>
</dbReference>
<dbReference type="InterPro" id="IPR001709">
    <property type="entry name" value="Flavoprot_Pyr_Nucl_cyt_Rdtase"/>
</dbReference>
<evidence type="ECO:0000256" key="17">
    <source>
        <dbReference type="PIRNR" id="PIRNR000233"/>
    </source>
</evidence>
<feature type="domain" description="Cytochrome b5 heme-binding" evidence="20">
    <location>
        <begin position="528"/>
        <end position="603"/>
    </location>
</feature>
<dbReference type="InterPro" id="IPR001199">
    <property type="entry name" value="Cyt_B5-like_heme/steroid-bd"/>
</dbReference>
<feature type="region of interest" description="Disordered" evidence="19">
    <location>
        <begin position="1"/>
        <end position="62"/>
    </location>
</feature>
<dbReference type="SUPFAM" id="SSF63380">
    <property type="entry name" value="Riboflavin synthase domain-like"/>
    <property type="match status" value="1"/>
</dbReference>
<comment type="catalytic activity">
    <reaction evidence="16">
        <text>nitrite + NADP(+) + H2O = nitrate + NADPH + H(+)</text>
        <dbReference type="Rhea" id="RHEA:19061"/>
        <dbReference type="ChEBI" id="CHEBI:15377"/>
        <dbReference type="ChEBI" id="CHEBI:15378"/>
        <dbReference type="ChEBI" id="CHEBI:16301"/>
        <dbReference type="ChEBI" id="CHEBI:17632"/>
        <dbReference type="ChEBI" id="CHEBI:57783"/>
        <dbReference type="ChEBI" id="CHEBI:58349"/>
        <dbReference type="EC" id="1.7.1.3"/>
    </reaction>
</comment>
<dbReference type="STRING" id="692275.M3CN21"/>
<dbReference type="InterPro" id="IPR008333">
    <property type="entry name" value="Cbr1-like_FAD-bd_dom"/>
</dbReference>
<dbReference type="Pfam" id="PF00175">
    <property type="entry name" value="NAD_binding_1"/>
    <property type="match status" value="1"/>
</dbReference>
<dbReference type="Proteomes" id="UP000016931">
    <property type="component" value="Unassembled WGS sequence"/>
</dbReference>
<dbReference type="InterPro" id="IPR039261">
    <property type="entry name" value="FNR_nucleotide-bd"/>
</dbReference>
<evidence type="ECO:0000256" key="3">
    <source>
        <dbReference type="ARBA" id="ARBA00003838"/>
    </source>
</evidence>
<dbReference type="Pfam" id="PF03404">
    <property type="entry name" value="Mo-co_dimer"/>
    <property type="match status" value="1"/>
</dbReference>
<reference evidence="22 23" key="1">
    <citation type="journal article" date="2012" name="PLoS Pathog.">
        <title>Diverse lifestyles and strategies of plant pathogenesis encoded in the genomes of eighteen Dothideomycetes fungi.</title>
        <authorList>
            <person name="Ohm R.A."/>
            <person name="Feau N."/>
            <person name="Henrissat B."/>
            <person name="Schoch C.L."/>
            <person name="Horwitz B.A."/>
            <person name="Barry K.W."/>
            <person name="Condon B.J."/>
            <person name="Copeland A.C."/>
            <person name="Dhillon B."/>
            <person name="Glaser F."/>
            <person name="Hesse C.N."/>
            <person name="Kosti I."/>
            <person name="LaButti K."/>
            <person name="Lindquist E.A."/>
            <person name="Lucas S."/>
            <person name="Salamov A.A."/>
            <person name="Bradshaw R.E."/>
            <person name="Ciuffetti L."/>
            <person name="Hamelin R.C."/>
            <person name="Kema G.H.J."/>
            <person name="Lawrence C."/>
            <person name="Scott J.A."/>
            <person name="Spatafora J.W."/>
            <person name="Turgeon B.G."/>
            <person name="de Wit P.J.G.M."/>
            <person name="Zhong S."/>
            <person name="Goodwin S.B."/>
            <person name="Grigoriev I.V."/>
        </authorList>
    </citation>
    <scope>NUCLEOTIDE SEQUENCE [LARGE SCALE GENOMIC DNA]</scope>
    <source>
        <strain evidence="22 23">SO2202</strain>
    </source>
</reference>
<dbReference type="Gene3D" id="3.10.120.10">
    <property type="entry name" value="Cytochrome b5-like heme/steroid binding domain"/>
    <property type="match status" value="1"/>
</dbReference>
<dbReference type="PANTHER" id="PTHR19372">
    <property type="entry name" value="SULFITE REDUCTASE"/>
    <property type="match status" value="1"/>
</dbReference>
<dbReference type="Gene3D" id="3.40.50.80">
    <property type="entry name" value="Nucleotide-binding domain of ferredoxin-NADP reductase (FNR) module"/>
    <property type="match status" value="1"/>
</dbReference>
<dbReference type="EMBL" id="KB456261">
    <property type="protein sequence ID" value="EMF15198.1"/>
    <property type="molecule type" value="Genomic_DNA"/>
</dbReference>
<comment type="subunit">
    <text evidence="5">Homodimer.</text>
</comment>
<dbReference type="GeneID" id="27906642"/>
<dbReference type="GO" id="GO:0006809">
    <property type="term" value="P:nitric oxide biosynthetic process"/>
    <property type="evidence" value="ECO:0007669"/>
    <property type="project" value="InterPro"/>
</dbReference>
<evidence type="ECO:0000256" key="19">
    <source>
        <dbReference type="SAM" id="MobiDB-lite"/>
    </source>
</evidence>
<evidence type="ECO:0000259" key="20">
    <source>
        <dbReference type="PROSITE" id="PS50255"/>
    </source>
</evidence>
<dbReference type="PROSITE" id="PS00559">
    <property type="entry name" value="MOLYBDOPTERIN_EUK"/>
    <property type="match status" value="1"/>
</dbReference>
<dbReference type="eggNOG" id="KOG0537">
    <property type="taxonomic scope" value="Eukaryota"/>
</dbReference>
<dbReference type="InterPro" id="IPR000572">
    <property type="entry name" value="OxRdtase_Mopterin-bd_dom"/>
</dbReference>
<name>M3CN21_SPHMS</name>
<keyword evidence="13" id="KW-0408">Iron</keyword>
<feature type="binding site" evidence="18">
    <location>
        <position position="162"/>
    </location>
    <ligand>
        <name>Mo-molybdopterin</name>
        <dbReference type="ChEBI" id="CHEBI:71302"/>
    </ligand>
    <ligandPart>
        <name>Mo</name>
        <dbReference type="ChEBI" id="CHEBI:28685"/>
    </ligandPart>
</feature>
<dbReference type="Pfam" id="PF00174">
    <property type="entry name" value="Oxidored_molyb"/>
    <property type="match status" value="1"/>
</dbReference>
<evidence type="ECO:0000256" key="18">
    <source>
        <dbReference type="PIRSR" id="PIRSR000233-1"/>
    </source>
</evidence>
<evidence type="ECO:0000256" key="11">
    <source>
        <dbReference type="ARBA" id="ARBA00022857"/>
    </source>
</evidence>
<evidence type="ECO:0000256" key="13">
    <source>
        <dbReference type="ARBA" id="ARBA00023004"/>
    </source>
</evidence>
<dbReference type="GO" id="GO:0043546">
    <property type="term" value="F:molybdopterin cofactor binding"/>
    <property type="evidence" value="ECO:0007669"/>
    <property type="project" value="InterPro"/>
</dbReference>
<evidence type="ECO:0000256" key="4">
    <source>
        <dbReference type="ARBA" id="ARBA00006253"/>
    </source>
</evidence>
<dbReference type="AlphaFoldDB" id="M3CN21"/>
<evidence type="ECO:0000256" key="1">
    <source>
        <dbReference type="ARBA" id="ARBA00001971"/>
    </source>
</evidence>
<dbReference type="PANTHER" id="PTHR19372:SF7">
    <property type="entry name" value="SULFITE OXIDASE, MITOCHONDRIAL"/>
    <property type="match status" value="1"/>
</dbReference>
<dbReference type="PIRSF" id="PIRSF000233">
    <property type="entry name" value="Nitr_rd_NADH"/>
    <property type="match status" value="1"/>
</dbReference>
<dbReference type="InterPro" id="IPR017938">
    <property type="entry name" value="Riboflavin_synthase-like_b-brl"/>
</dbReference>
<comment type="function">
    <text evidence="3 17">Nitrate reductase is a key enzyme involved in the first step of nitrate assimilation in plants, fungi and bacteria.</text>
</comment>
<keyword evidence="10" id="KW-0274">FAD</keyword>
<dbReference type="FunFam" id="2.60.40.650:FF:000001">
    <property type="entry name" value="Nitrate reductase"/>
    <property type="match status" value="1"/>
</dbReference>
<dbReference type="Pfam" id="PF00173">
    <property type="entry name" value="Cyt-b5"/>
    <property type="match status" value="1"/>
</dbReference>
<dbReference type="FunFam" id="3.10.120.10:FF:000016">
    <property type="entry name" value="Nitrate reductase"/>
    <property type="match status" value="1"/>
</dbReference>
<dbReference type="InterPro" id="IPR014756">
    <property type="entry name" value="Ig_E-set"/>
</dbReference>
<keyword evidence="7" id="KW-0349">Heme</keyword>
<dbReference type="SUPFAM" id="SSF81296">
    <property type="entry name" value="E set domains"/>
    <property type="match status" value="1"/>
</dbReference>
<dbReference type="Gene3D" id="3.90.420.10">
    <property type="entry name" value="Oxidoreductase, molybdopterin-binding domain"/>
    <property type="match status" value="1"/>
</dbReference>
<accession>M3CN21</accession>
<dbReference type="GO" id="GO:0030151">
    <property type="term" value="F:molybdenum ion binding"/>
    <property type="evidence" value="ECO:0007669"/>
    <property type="project" value="InterPro"/>
</dbReference>
<keyword evidence="15" id="KW-1015">Disulfide bond</keyword>
<evidence type="ECO:0000313" key="22">
    <source>
        <dbReference type="EMBL" id="EMF15198.1"/>
    </source>
</evidence>
<evidence type="ECO:0000256" key="7">
    <source>
        <dbReference type="ARBA" id="ARBA00022617"/>
    </source>
</evidence>
<gene>
    <name evidence="22" type="ORF">SEPMUDRAFT_59767</name>
</gene>
<evidence type="ECO:0000256" key="10">
    <source>
        <dbReference type="ARBA" id="ARBA00022827"/>
    </source>
</evidence>
<dbReference type="PROSITE" id="PS51384">
    <property type="entry name" value="FAD_FR"/>
    <property type="match status" value="1"/>
</dbReference>
<dbReference type="OrthoDB" id="432685at2759"/>
<feature type="domain" description="FAD-binding FR-type" evidence="21">
    <location>
        <begin position="630"/>
        <end position="752"/>
    </location>
</feature>
<protein>
    <recommendedName>
        <fullName evidence="17">Nitrate reductase</fullName>
    </recommendedName>
</protein>
<evidence type="ECO:0000256" key="15">
    <source>
        <dbReference type="ARBA" id="ARBA00023157"/>
    </source>
</evidence>
<evidence type="ECO:0000256" key="5">
    <source>
        <dbReference type="ARBA" id="ARBA00011738"/>
    </source>
</evidence>
<dbReference type="CDD" id="cd06183">
    <property type="entry name" value="cyt_b5_reduct_like"/>
    <property type="match status" value="1"/>
</dbReference>
<dbReference type="Gene3D" id="2.60.40.650">
    <property type="match status" value="1"/>
</dbReference>
<dbReference type="Gene3D" id="2.40.30.10">
    <property type="entry name" value="Translation factors"/>
    <property type="match status" value="1"/>
</dbReference>
<dbReference type="InterPro" id="IPR001433">
    <property type="entry name" value="OxRdtase_FAD/NAD-bd"/>
</dbReference>